<feature type="transmembrane region" description="Helical" evidence="9">
    <location>
        <begin position="449"/>
        <end position="467"/>
    </location>
</feature>
<dbReference type="PROSITE" id="PS50262">
    <property type="entry name" value="G_PROTEIN_RECEP_F1_2"/>
    <property type="match status" value="1"/>
</dbReference>
<dbReference type="CDD" id="cd14978">
    <property type="entry name" value="7tmA_FMRFamide_R-like"/>
    <property type="match status" value="1"/>
</dbReference>
<proteinExistence type="predicted"/>
<feature type="region of interest" description="Disordered" evidence="8">
    <location>
        <begin position="1379"/>
        <end position="1402"/>
    </location>
</feature>
<dbReference type="InterPro" id="IPR017452">
    <property type="entry name" value="GPCR_Rhodpsn_7TM"/>
</dbReference>
<comment type="subcellular location">
    <subcellularLocation>
        <location evidence="1">Membrane</location>
        <topology evidence="1">Multi-pass membrane protein</topology>
    </subcellularLocation>
</comment>
<sequence>SPKVYLINLYYSKDFKSTLNYSSFERNFPQSQAEISPNCASLSRFLRHEILFHGAALLLHIHISAAPRLPLAVPQHAGHRTVEPLRHALGQLVHLGTTDREARLGTEMLRIAQHHGDSGRVAVDGRHDAVSRKVGRAACAHGVVHQADPLRSGIAGGADQLQSEAAVLGETPAAATTRRGQSLRLGQQRQEQRLHVICPLAGRDVRGRWHRLKNWGGSKLPVSTQNGDRFGLRFSFGRQVANVVGALAVPVGLPVESVVPALSLTPRLAPVSAEVAAGGAAVMSAMDSKTKTGTRAAGELGLLGNSGCWELGCWGTRAAGELGLLGNSGCWGTRLLGTRAAGELGPLRSSTIVRSLISADLQTAWLSQDRDSEGSSTNGSMTSSNRSDASLLTDRYPLPMHLYDGFIPNVMRFDRVVTPIWYVLGLFGNTLSAIVWLSPEVRRNNSSAVYLAALSLWDLAFLLLHTFQELKEAWNISTQNTFTCSCLPVLLLTAQYLSPLLVLGFTVERWVSVCFPFRRESLCTPRRACSVVGAMTVGVVLWNLWQLYFKTGCEVAEERYGWTAYTVGTEVVISGLVPAAALVFNLMVLREIRRINSASAAHKFGAAAPSAADNGGGADQCGNASRDAGGGGAGGNTERKFRTTTVTLLCVSFFVILTTLPAGMVYGLQSYANFGSINMTDEEVLADPVWQRHFAMTRVKKVIDEVSLSHYSLNFLIYLATGMQFRLRVADIFRRIRRISCCCRSADELSGQRHSSRTSWSATMEERRLSSVSNRRSRRATMAAAEAANDELAKSRRARSQRRAGGSDSGGDGPGQSETGGADGAEAAEALVASKLICGASAICINVHTAALAEVPRTPGISSPRHRDMAAHFAAQVSNQRLQVKETGSRCQVPNDDYAKLMFYLACVEGVKCGDFPAYMTDYSKYRQLTESQKRNIVATARRHDPDEAALGPGTKPNSSLTQFTGCAGASDQAKQLTNAIHRLCFIEADELPDNHGNKFLQLSAQEENLTAFGIRGAGGAMMGLRRELGDSQNLMKIMAHTKSWASNNYYQPLRRLGGASSTDASQAALLMLMRAARRDQTAPMNSRLSSGSEARTVMFMVTPWPDAARRHRASTSWPPRNTPARWRVWVDLPGSGLSERSQAARPRTFTRFCTASTMEAMLPSSESGCPVAGSQSFTTKRRVHDRLQADGSLPVLRGHAVHVDILKPLIWQSVEQVELQQQVTEYSVSSSVRRTGSELLNRLPSADSSGTEASCLADLAGCLAEKASGSCSSGFGLAAGVCTGTERRSNFCCRESADCCVYLAMESASGDSCGTALLIGLLQAHNGELHGLQDELGGQLLVAQRQHSVVEGGPVAYLIVGVQLAAVEQHQHGIQQRGVQGAELGEGGHSRGAHQRNLQDDPFGAPDVLGRPHGLWAFVAEQVQRLDGQHGVFAVLDELAQVGQAGLLRLRVLLNDGQQGLHNGPLVVVAALLAQHLAEEGHHDGLLARVLAAQGAHALHHNYFELVRDAVTAAGCFMATWLSVRTAAKRSTALGELRNICSTETAGASSLAEVCSRATMALAASYTTSSDLLRRQLSRNSKEAASWPEELSCGMPPAGHADEVAVGQRRPQRALAVLLHQLGDGQAVGAPDLVQQPQGVVLHHHRVGVDGLLDLVAPSADNILAGAEHLALTRAALLTGGERSTMACFMKRSMLCSIPASVMRHSARIDGARKASSLPALKGHLTHHVLGETASDNNDILGNRGHLLDHDVHQATQVHILVLEQLGHGKKRLGGLRSAQLLALAKNHQHLGEDLRATPNFQWCLVEHPGLLQHGALLQAGVQAGSAWGM</sequence>
<evidence type="ECO:0000313" key="11">
    <source>
        <dbReference type="Proteomes" id="UP000095280"/>
    </source>
</evidence>
<protein>
    <submittedName>
        <fullName evidence="12">G_PROTEIN_RECEP_F1_2 domain-containing protein</fullName>
    </submittedName>
</protein>
<name>A0A1I8HNC3_9PLAT</name>
<keyword evidence="5 9" id="KW-0472">Membrane</keyword>
<dbReference type="InterPro" id="IPR000276">
    <property type="entry name" value="GPCR_Rhodpsn"/>
</dbReference>
<keyword evidence="11" id="KW-1185">Reference proteome</keyword>
<evidence type="ECO:0000256" key="9">
    <source>
        <dbReference type="SAM" id="Phobius"/>
    </source>
</evidence>
<dbReference type="SUPFAM" id="SSF81321">
    <property type="entry name" value="Family A G protein-coupled receptor-like"/>
    <property type="match status" value="1"/>
</dbReference>
<evidence type="ECO:0000256" key="4">
    <source>
        <dbReference type="ARBA" id="ARBA00023040"/>
    </source>
</evidence>
<keyword evidence="3 9" id="KW-1133">Transmembrane helix</keyword>
<accession>A0A1I8HNC3</accession>
<evidence type="ECO:0000256" key="2">
    <source>
        <dbReference type="ARBA" id="ARBA00022692"/>
    </source>
</evidence>
<dbReference type="Proteomes" id="UP000095280">
    <property type="component" value="Unplaced"/>
</dbReference>
<dbReference type="Pfam" id="PF00001">
    <property type="entry name" value="7tm_1"/>
    <property type="match status" value="1"/>
</dbReference>
<organism evidence="11 12">
    <name type="scientific">Macrostomum lignano</name>
    <dbReference type="NCBI Taxonomy" id="282301"/>
    <lineage>
        <taxon>Eukaryota</taxon>
        <taxon>Metazoa</taxon>
        <taxon>Spiralia</taxon>
        <taxon>Lophotrochozoa</taxon>
        <taxon>Platyhelminthes</taxon>
        <taxon>Rhabditophora</taxon>
        <taxon>Macrostomorpha</taxon>
        <taxon>Macrostomida</taxon>
        <taxon>Macrostomidae</taxon>
        <taxon>Macrostomum</taxon>
    </lineage>
</organism>
<feature type="transmembrane region" description="Helical" evidence="9">
    <location>
        <begin position="528"/>
        <end position="545"/>
    </location>
</feature>
<keyword evidence="7" id="KW-0807">Transducer</keyword>
<feature type="region of interest" description="Disordered" evidence="8">
    <location>
        <begin position="610"/>
        <end position="636"/>
    </location>
</feature>
<feature type="transmembrane region" description="Helical" evidence="9">
    <location>
        <begin position="646"/>
        <end position="668"/>
    </location>
</feature>
<feature type="transmembrane region" description="Helical" evidence="9">
    <location>
        <begin position="487"/>
        <end position="507"/>
    </location>
</feature>
<evidence type="ECO:0000256" key="5">
    <source>
        <dbReference type="ARBA" id="ARBA00023136"/>
    </source>
</evidence>
<reference evidence="12" key="1">
    <citation type="submission" date="2016-11" db="UniProtKB">
        <authorList>
            <consortium name="WormBaseParasite"/>
        </authorList>
    </citation>
    <scope>IDENTIFICATION</scope>
</reference>
<evidence type="ECO:0000256" key="8">
    <source>
        <dbReference type="SAM" id="MobiDB-lite"/>
    </source>
</evidence>
<feature type="compositionally biased region" description="Low complexity" evidence="8">
    <location>
        <begin position="770"/>
        <end position="787"/>
    </location>
</feature>
<evidence type="ECO:0000256" key="3">
    <source>
        <dbReference type="ARBA" id="ARBA00022989"/>
    </source>
</evidence>
<dbReference type="GO" id="GO:0004930">
    <property type="term" value="F:G protein-coupled receptor activity"/>
    <property type="evidence" value="ECO:0007669"/>
    <property type="project" value="UniProtKB-KW"/>
</dbReference>
<dbReference type="WBParaSite" id="maker-uti_cns_0007153-snap-gene-0.2-mRNA-1">
    <property type="protein sequence ID" value="maker-uti_cns_0007153-snap-gene-0.2-mRNA-1"/>
    <property type="gene ID" value="maker-uti_cns_0007153-snap-gene-0.2"/>
</dbReference>
<dbReference type="PANTHER" id="PTHR24243">
    <property type="entry name" value="G-PROTEIN COUPLED RECEPTOR"/>
    <property type="match status" value="1"/>
</dbReference>
<evidence type="ECO:0000256" key="1">
    <source>
        <dbReference type="ARBA" id="ARBA00004141"/>
    </source>
</evidence>
<feature type="domain" description="G-protein coupled receptors family 1 profile" evidence="10">
    <location>
        <begin position="428"/>
        <end position="718"/>
    </location>
</feature>
<feature type="transmembrane region" description="Helical" evidence="9">
    <location>
        <begin position="565"/>
        <end position="589"/>
    </location>
</feature>
<evidence type="ECO:0000259" key="10">
    <source>
        <dbReference type="PROSITE" id="PS50262"/>
    </source>
</evidence>
<keyword evidence="2 9" id="KW-0812">Transmembrane</keyword>
<evidence type="ECO:0000256" key="6">
    <source>
        <dbReference type="ARBA" id="ARBA00023170"/>
    </source>
</evidence>
<feature type="region of interest" description="Disordered" evidence="8">
    <location>
        <begin position="368"/>
        <end position="387"/>
    </location>
</feature>
<feature type="compositionally biased region" description="Low complexity" evidence="8">
    <location>
        <begin position="374"/>
        <end position="387"/>
    </location>
</feature>
<keyword evidence="6" id="KW-0675">Receptor</keyword>
<evidence type="ECO:0000313" key="12">
    <source>
        <dbReference type="WBParaSite" id="maker-uti_cns_0007153-snap-gene-0.2-mRNA-1"/>
    </source>
</evidence>
<dbReference type="PANTHER" id="PTHR24243:SF233">
    <property type="entry name" value="THYROTROPIN-RELEASING HORMONE RECEPTOR"/>
    <property type="match status" value="1"/>
</dbReference>
<feature type="transmembrane region" description="Helical" evidence="9">
    <location>
        <begin position="419"/>
        <end position="437"/>
    </location>
</feature>
<dbReference type="Gene3D" id="1.20.1070.10">
    <property type="entry name" value="Rhodopsin 7-helix transmembrane proteins"/>
    <property type="match status" value="1"/>
</dbReference>
<dbReference type="GO" id="GO:0005886">
    <property type="term" value="C:plasma membrane"/>
    <property type="evidence" value="ECO:0007669"/>
    <property type="project" value="TreeGrafter"/>
</dbReference>
<keyword evidence="4" id="KW-0297">G-protein coupled receptor</keyword>
<feature type="region of interest" description="Disordered" evidence="8">
    <location>
        <begin position="754"/>
        <end position="823"/>
    </location>
</feature>
<evidence type="ECO:0000256" key="7">
    <source>
        <dbReference type="ARBA" id="ARBA00023224"/>
    </source>
</evidence>